<gene>
    <name evidence="11" type="ORF">PMEA_00012763</name>
</gene>
<evidence type="ECO:0000256" key="8">
    <source>
        <dbReference type="RuleBase" id="RU000688"/>
    </source>
</evidence>
<dbReference type="PANTHER" id="PTHR45695:SF9">
    <property type="entry name" value="LEUCOKININ RECEPTOR"/>
    <property type="match status" value="1"/>
</dbReference>
<dbReference type="InterPro" id="IPR017452">
    <property type="entry name" value="GPCR_Rhodpsn_7TM"/>
</dbReference>
<dbReference type="PROSITE" id="PS00237">
    <property type="entry name" value="G_PROTEIN_RECEP_F1_1"/>
    <property type="match status" value="2"/>
</dbReference>
<evidence type="ECO:0000256" key="1">
    <source>
        <dbReference type="ARBA" id="ARBA00004141"/>
    </source>
</evidence>
<organism evidence="11 12">
    <name type="scientific">Pocillopora meandrina</name>
    <dbReference type="NCBI Taxonomy" id="46732"/>
    <lineage>
        <taxon>Eukaryota</taxon>
        <taxon>Metazoa</taxon>
        <taxon>Cnidaria</taxon>
        <taxon>Anthozoa</taxon>
        <taxon>Hexacorallia</taxon>
        <taxon>Scleractinia</taxon>
        <taxon>Astrocoeniina</taxon>
        <taxon>Pocilloporidae</taxon>
        <taxon>Pocillopora</taxon>
    </lineage>
</organism>
<comment type="subcellular location">
    <subcellularLocation>
        <location evidence="1">Membrane</location>
        <topology evidence="1">Multi-pass membrane protein</topology>
    </subcellularLocation>
</comment>
<keyword evidence="6 8" id="KW-0675">Receptor</keyword>
<keyword evidence="7 8" id="KW-0807">Transducer</keyword>
<feature type="domain" description="G-protein coupled receptors family 1 profile" evidence="10">
    <location>
        <begin position="1"/>
        <end position="236"/>
    </location>
</feature>
<dbReference type="PROSITE" id="PS50262">
    <property type="entry name" value="G_PROTEIN_RECEP_F1_2"/>
    <property type="match status" value="2"/>
</dbReference>
<dbReference type="PANTHER" id="PTHR45695">
    <property type="entry name" value="LEUCOKININ RECEPTOR-RELATED"/>
    <property type="match status" value="1"/>
</dbReference>
<comment type="caution">
    <text evidence="11">The sequence shown here is derived from an EMBL/GenBank/DDBJ whole genome shotgun (WGS) entry which is preliminary data.</text>
</comment>
<keyword evidence="2 8" id="KW-0812">Transmembrane</keyword>
<dbReference type="Proteomes" id="UP001159428">
    <property type="component" value="Unassembled WGS sequence"/>
</dbReference>
<keyword evidence="12" id="KW-1185">Reference proteome</keyword>
<keyword evidence="5 9" id="KW-0472">Membrane</keyword>
<evidence type="ECO:0000313" key="12">
    <source>
        <dbReference type="Proteomes" id="UP001159428"/>
    </source>
</evidence>
<evidence type="ECO:0000256" key="4">
    <source>
        <dbReference type="ARBA" id="ARBA00023040"/>
    </source>
</evidence>
<comment type="similarity">
    <text evidence="8">Belongs to the G-protein coupled receptor 1 family.</text>
</comment>
<protein>
    <recommendedName>
        <fullName evidence="10">G-protein coupled receptors family 1 profile domain-containing protein</fullName>
    </recommendedName>
</protein>
<evidence type="ECO:0000256" key="2">
    <source>
        <dbReference type="ARBA" id="ARBA00022692"/>
    </source>
</evidence>
<dbReference type="Pfam" id="PF00001">
    <property type="entry name" value="7tm_1"/>
    <property type="match status" value="2"/>
</dbReference>
<evidence type="ECO:0000256" key="9">
    <source>
        <dbReference type="SAM" id="Phobius"/>
    </source>
</evidence>
<evidence type="ECO:0000256" key="7">
    <source>
        <dbReference type="ARBA" id="ARBA00023224"/>
    </source>
</evidence>
<dbReference type="AlphaFoldDB" id="A0AAU9WVK7"/>
<dbReference type="CDD" id="cd00637">
    <property type="entry name" value="7tm_classA_rhodopsin-like"/>
    <property type="match status" value="2"/>
</dbReference>
<keyword evidence="3 9" id="KW-1133">Transmembrane helix</keyword>
<feature type="domain" description="G-protein coupled receptors family 1 profile" evidence="10">
    <location>
        <begin position="265"/>
        <end position="362"/>
    </location>
</feature>
<proteinExistence type="inferred from homology"/>
<accession>A0AAU9WVK7</accession>
<dbReference type="GO" id="GO:0005886">
    <property type="term" value="C:plasma membrane"/>
    <property type="evidence" value="ECO:0007669"/>
    <property type="project" value="TreeGrafter"/>
</dbReference>
<dbReference type="GO" id="GO:0004930">
    <property type="term" value="F:G protein-coupled receptor activity"/>
    <property type="evidence" value="ECO:0007669"/>
    <property type="project" value="UniProtKB-KW"/>
</dbReference>
<dbReference type="InterPro" id="IPR000276">
    <property type="entry name" value="GPCR_Rhodpsn"/>
</dbReference>
<sequence length="400" mass="45072">MAMSDLVYPISMLPRDIASLFISDSWLVSGPLGQALCKLVSFSIEVSTVVSSQSLVLIAVDRFGTVVFPLRSPLISLNKCRFFILATWIIAMVVRCPILFFFEVLEYPDGLECTPLWSPYLKHYTVAMIAVVFYVPLILITILYLTIALTIKSQKTAGEQSVSRREQRLKRAKIVGKTSIAIVSAFTMGWLPLSIWWLVYFYSSDKTLIWSCGFHYFTQIVRFFMYSYCAINPCICFICIEHYRQAKRIGETLACCLLFIVSLAANTFIRIIVYRTKTLRTPINILVVNMAISDLLFPIFHFPKISVKINTAGHWLVSGPLGQAMSKLSSFATDVSTLVSVRSLLLIAVDRFGTVVFPLRFRGSSPWLHSSRICSRSNWSNIIMSTSVCSNGCVFPLLLC</sequence>
<evidence type="ECO:0000256" key="3">
    <source>
        <dbReference type="ARBA" id="ARBA00022989"/>
    </source>
</evidence>
<dbReference type="Gene3D" id="1.20.1070.10">
    <property type="entry name" value="Rhodopsin 7-helix transmembrane proteins"/>
    <property type="match status" value="2"/>
</dbReference>
<feature type="transmembrane region" description="Helical" evidence="9">
    <location>
        <begin position="124"/>
        <end position="145"/>
    </location>
</feature>
<feature type="transmembrane region" description="Helical" evidence="9">
    <location>
        <begin position="174"/>
        <end position="200"/>
    </location>
</feature>
<feature type="transmembrane region" description="Helical" evidence="9">
    <location>
        <begin position="220"/>
        <end position="240"/>
    </location>
</feature>
<reference evidence="11 12" key="1">
    <citation type="submission" date="2022-05" db="EMBL/GenBank/DDBJ databases">
        <authorList>
            <consortium name="Genoscope - CEA"/>
            <person name="William W."/>
        </authorList>
    </citation>
    <scope>NUCLEOTIDE SEQUENCE [LARGE SCALE GENOMIC DNA]</scope>
</reference>
<evidence type="ECO:0000256" key="6">
    <source>
        <dbReference type="ARBA" id="ARBA00023170"/>
    </source>
</evidence>
<dbReference type="SUPFAM" id="SSF81321">
    <property type="entry name" value="Family A G protein-coupled receptor-like"/>
    <property type="match status" value="2"/>
</dbReference>
<evidence type="ECO:0000313" key="11">
    <source>
        <dbReference type="EMBL" id="CAH3126850.1"/>
    </source>
</evidence>
<feature type="transmembrane region" description="Helical" evidence="9">
    <location>
        <begin position="82"/>
        <end position="104"/>
    </location>
</feature>
<keyword evidence="4 8" id="KW-0297">G-protein coupled receptor</keyword>
<name>A0AAU9WVK7_9CNID</name>
<feature type="transmembrane region" description="Helical" evidence="9">
    <location>
        <begin position="252"/>
        <end position="273"/>
    </location>
</feature>
<dbReference type="PRINTS" id="PR00237">
    <property type="entry name" value="GPCRRHODOPSN"/>
</dbReference>
<dbReference type="EMBL" id="CALNXJ010000022">
    <property type="protein sequence ID" value="CAH3126850.1"/>
    <property type="molecule type" value="Genomic_DNA"/>
</dbReference>
<evidence type="ECO:0000259" key="10">
    <source>
        <dbReference type="PROSITE" id="PS50262"/>
    </source>
</evidence>
<evidence type="ECO:0000256" key="5">
    <source>
        <dbReference type="ARBA" id="ARBA00023136"/>
    </source>
</evidence>